<gene>
    <name evidence="12" type="ORF">J5U18_04910</name>
</gene>
<dbReference type="PROSITE" id="PS01156">
    <property type="entry name" value="TONB_DEPENDENT_REC_2"/>
    <property type="match status" value="1"/>
</dbReference>
<evidence type="ECO:0000313" key="12">
    <source>
        <dbReference type="EMBL" id="MBP3942910.1"/>
    </source>
</evidence>
<accession>A0A8T4H714</accession>
<keyword evidence="6 9" id="KW-0798">TonB box</keyword>
<protein>
    <submittedName>
        <fullName evidence="12">TonB-dependent receptor</fullName>
    </submittedName>
</protein>
<comment type="similarity">
    <text evidence="9">Belongs to the TonB-dependent receptor family.</text>
</comment>
<evidence type="ECO:0000313" key="13">
    <source>
        <dbReference type="Proteomes" id="UP000679691"/>
    </source>
</evidence>
<dbReference type="InterPro" id="IPR036942">
    <property type="entry name" value="Beta-barrel_TonB_sf"/>
</dbReference>
<keyword evidence="13" id="KW-1185">Reference proteome</keyword>
<dbReference type="InterPro" id="IPR037066">
    <property type="entry name" value="Plug_dom_sf"/>
</dbReference>
<evidence type="ECO:0000256" key="7">
    <source>
        <dbReference type="ARBA" id="ARBA00023136"/>
    </source>
</evidence>
<proteinExistence type="inferred from homology"/>
<comment type="caution">
    <text evidence="12">The sequence shown here is derived from an EMBL/GenBank/DDBJ whole genome shotgun (WGS) entry which is preliminary data.</text>
</comment>
<evidence type="ECO:0000256" key="4">
    <source>
        <dbReference type="ARBA" id="ARBA00022692"/>
    </source>
</evidence>
<evidence type="ECO:0000259" key="11">
    <source>
        <dbReference type="Pfam" id="PF07715"/>
    </source>
</evidence>
<dbReference type="InterPro" id="IPR000531">
    <property type="entry name" value="Beta-barrel_TonB"/>
</dbReference>
<organism evidence="12 13">
    <name type="scientific">Rhinopithecimicrobium faecis</name>
    <dbReference type="NCBI Taxonomy" id="2820698"/>
    <lineage>
        <taxon>Bacteria</taxon>
        <taxon>Pseudomonadati</taxon>
        <taxon>Bacteroidota</taxon>
        <taxon>Sphingobacteriia</taxon>
        <taxon>Sphingobacteriales</taxon>
        <taxon>Sphingobacteriaceae</taxon>
        <taxon>Rhinopithecimicrobium</taxon>
    </lineage>
</organism>
<evidence type="ECO:0000256" key="3">
    <source>
        <dbReference type="ARBA" id="ARBA00022452"/>
    </source>
</evidence>
<reference evidence="12" key="1">
    <citation type="submission" date="2021-03" db="EMBL/GenBank/DDBJ databases">
        <authorList>
            <person name="Lu T."/>
            <person name="Wang Q."/>
            <person name="Han X."/>
        </authorList>
    </citation>
    <scope>NUCLEOTIDE SEQUENCE</scope>
    <source>
        <strain evidence="12">WQ 2009</strain>
    </source>
</reference>
<dbReference type="Proteomes" id="UP000679691">
    <property type="component" value="Unassembled WGS sequence"/>
</dbReference>
<dbReference type="PANTHER" id="PTHR30069">
    <property type="entry name" value="TONB-DEPENDENT OUTER MEMBRANE RECEPTOR"/>
    <property type="match status" value="1"/>
</dbReference>
<dbReference type="Pfam" id="PF00593">
    <property type="entry name" value="TonB_dep_Rec_b-barrel"/>
    <property type="match status" value="1"/>
</dbReference>
<feature type="domain" description="TonB-dependent receptor-like beta-barrel" evidence="10">
    <location>
        <begin position="271"/>
        <end position="729"/>
    </location>
</feature>
<name>A0A8T4H714_9SPHI</name>
<dbReference type="SUPFAM" id="SSF56935">
    <property type="entry name" value="Porins"/>
    <property type="match status" value="1"/>
</dbReference>
<dbReference type="Gene3D" id="2.40.170.20">
    <property type="entry name" value="TonB-dependent receptor, beta-barrel domain"/>
    <property type="match status" value="1"/>
</dbReference>
<comment type="subcellular location">
    <subcellularLocation>
        <location evidence="1">Cell outer membrane</location>
        <topology evidence="1">Multi-pass membrane protein</topology>
    </subcellularLocation>
</comment>
<keyword evidence="12" id="KW-0675">Receptor</keyword>
<sequence length="760" mass="84409">MHFRKSVLLGITSLFPYLIHAQQEVRIKVVEAQASIPIHGASISINNKLYSTGVSGVTNVAVKNFPARMITSSMGYASDTTYIQSNEPLVVTLNPSAIQLQAVETSAVREQQIASIANLSGVALAENKDRSLAEALKNIAGVQVLQTGTKIGKPVVNGLFGNRIAIYSNGVKLESQQWGNDHAPEIDIQQAAEIKVIKGAASLRYGAEALAGVVLVNAIPFQQISSFSGNAGFSLATNGRAYQPYINVQGLTPLKGLKYRANLNYARSGNQQTPSYYLNNTAFENYNANLSLGYTHRRSSYELSYTQFYDQTGILSATHIGSISSFYERLAYGRPYESEDLGFSYSIQAPKQQVRHQTLKASFKQDFSSTSNLAISYAYQSNQRQEFDKRRAGRDELPSMDMVLKTHTVDALYNYSQDIHKFQAGAQLMSQVNNNVPGTFNTPLIPNYDSFNTGVFGIYSLNKQRARYEIGARYDFKHFDAAGINRLGASYGSNRNFHNVSANVGFAYHIDNHMDFKSNLGLAWRAPSAQELYSQNIHQSTARYERGNPDLIAEKGLKWVNSLEIQEGANAFKIDLYANYIKDYIYVSPAGEFVQNLAGTFPIWDFKQDDAFIAGLDIQAKVPLTAKLQYQANASAIYARNIILGQYLPLIPPFSLKHELRWSEQPQQGWLKAYHFLIGNEIYAKQFWTSAANELAAAPPAYALVQIGTGATKSIGKNNLEARLLVDNLLNSSYKSYTDLFRYYSHGIGRSIKLSINYAF</sequence>
<evidence type="ECO:0000256" key="8">
    <source>
        <dbReference type="ARBA" id="ARBA00023237"/>
    </source>
</evidence>
<keyword evidence="2" id="KW-0813">Transport</keyword>
<evidence type="ECO:0000256" key="6">
    <source>
        <dbReference type="ARBA" id="ARBA00023077"/>
    </source>
</evidence>
<keyword evidence="5" id="KW-0732">Signal</keyword>
<evidence type="ECO:0000256" key="1">
    <source>
        <dbReference type="ARBA" id="ARBA00004571"/>
    </source>
</evidence>
<dbReference type="PANTHER" id="PTHR30069:SF40">
    <property type="entry name" value="TONB-DEPENDENT RECEPTOR NMB0964-RELATED"/>
    <property type="match status" value="1"/>
</dbReference>
<evidence type="ECO:0000256" key="9">
    <source>
        <dbReference type="RuleBase" id="RU003357"/>
    </source>
</evidence>
<evidence type="ECO:0000259" key="10">
    <source>
        <dbReference type="Pfam" id="PF00593"/>
    </source>
</evidence>
<dbReference type="Pfam" id="PF07715">
    <property type="entry name" value="Plug"/>
    <property type="match status" value="1"/>
</dbReference>
<evidence type="ECO:0000256" key="2">
    <source>
        <dbReference type="ARBA" id="ARBA00022448"/>
    </source>
</evidence>
<dbReference type="GO" id="GO:0015344">
    <property type="term" value="F:siderophore uptake transmembrane transporter activity"/>
    <property type="evidence" value="ECO:0007669"/>
    <property type="project" value="TreeGrafter"/>
</dbReference>
<dbReference type="GO" id="GO:0009279">
    <property type="term" value="C:cell outer membrane"/>
    <property type="evidence" value="ECO:0007669"/>
    <property type="project" value="UniProtKB-SubCell"/>
</dbReference>
<dbReference type="InterPro" id="IPR039426">
    <property type="entry name" value="TonB-dep_rcpt-like"/>
</dbReference>
<dbReference type="AlphaFoldDB" id="A0A8T4H714"/>
<dbReference type="Gene3D" id="2.170.130.10">
    <property type="entry name" value="TonB-dependent receptor, plug domain"/>
    <property type="match status" value="1"/>
</dbReference>
<keyword evidence="8" id="KW-0998">Cell outer membrane</keyword>
<keyword evidence="3" id="KW-1134">Transmembrane beta strand</keyword>
<dbReference type="RefSeq" id="WP_353546396.1">
    <property type="nucleotide sequence ID" value="NZ_JAGKSB010000004.1"/>
</dbReference>
<dbReference type="InterPro" id="IPR010917">
    <property type="entry name" value="TonB_rcpt_CS"/>
</dbReference>
<dbReference type="EMBL" id="JAGKSB010000004">
    <property type="protein sequence ID" value="MBP3942910.1"/>
    <property type="molecule type" value="Genomic_DNA"/>
</dbReference>
<keyword evidence="4" id="KW-0812">Transmembrane</keyword>
<keyword evidence="7 9" id="KW-0472">Membrane</keyword>
<dbReference type="InterPro" id="IPR012910">
    <property type="entry name" value="Plug_dom"/>
</dbReference>
<dbReference type="GO" id="GO:0044718">
    <property type="term" value="P:siderophore transmembrane transport"/>
    <property type="evidence" value="ECO:0007669"/>
    <property type="project" value="TreeGrafter"/>
</dbReference>
<evidence type="ECO:0000256" key="5">
    <source>
        <dbReference type="ARBA" id="ARBA00022729"/>
    </source>
</evidence>
<feature type="domain" description="TonB-dependent receptor plug" evidence="11">
    <location>
        <begin position="114"/>
        <end position="213"/>
    </location>
</feature>